<name>W2PM80_PHYN3</name>
<dbReference type="VEuPathDB" id="FungiDB:PPTG_16762"/>
<dbReference type="RefSeq" id="XP_008912496.1">
    <property type="nucleotide sequence ID" value="XM_008914248.1"/>
</dbReference>
<evidence type="ECO:0000313" key="2">
    <source>
        <dbReference type="Proteomes" id="UP000018817"/>
    </source>
</evidence>
<dbReference type="OrthoDB" id="10521233at2759"/>
<dbReference type="EMBL" id="KI669619">
    <property type="protein sequence ID" value="ETN02113.1"/>
    <property type="molecule type" value="Genomic_DNA"/>
</dbReference>
<evidence type="ECO:0000313" key="1">
    <source>
        <dbReference type="EMBL" id="ETN02113.1"/>
    </source>
</evidence>
<sequence length="200" mass="22889">MSRGLAQLSSLPVASSPVDPALFVRESEASDNAELTSSRNHQNADDQEIIKIENAQLKVTLEKLLFAKQQSDNETEARIAKLETDNQQLHTMWKDEVTKRLDLEKKLQTLDKARMKQLQKSRKLRKICLGQVAMLLDIRQKVCQQNREACLALWSRKRKTETRSCPVITGLSWLYVQDRYDTVFQMLPSHYGAETGTRGS</sequence>
<organism evidence="1 2">
    <name type="scientific">Phytophthora nicotianae (strain INRA-310)</name>
    <name type="common">Phytophthora parasitica</name>
    <dbReference type="NCBI Taxonomy" id="761204"/>
    <lineage>
        <taxon>Eukaryota</taxon>
        <taxon>Sar</taxon>
        <taxon>Stramenopiles</taxon>
        <taxon>Oomycota</taxon>
        <taxon>Peronosporomycetes</taxon>
        <taxon>Peronosporales</taxon>
        <taxon>Peronosporaceae</taxon>
        <taxon>Phytophthora</taxon>
    </lineage>
</organism>
<dbReference type="GeneID" id="20185824"/>
<accession>W2PM80</accession>
<proteinExistence type="predicted"/>
<dbReference type="OMA" id="NHQNADD"/>
<dbReference type="Proteomes" id="UP000018817">
    <property type="component" value="Unassembled WGS sequence"/>
</dbReference>
<dbReference type="AlphaFoldDB" id="W2PM80"/>
<gene>
    <name evidence="1" type="ORF">PPTG_16762</name>
</gene>
<protein>
    <submittedName>
        <fullName evidence="1">Uncharacterized protein</fullName>
    </submittedName>
</protein>
<reference evidence="1 2" key="2">
    <citation type="submission" date="2013-11" db="EMBL/GenBank/DDBJ databases">
        <title>The Genome Sequence of Phytophthora parasitica INRA-310.</title>
        <authorList>
            <consortium name="The Broad Institute Genomics Platform"/>
            <person name="Russ C."/>
            <person name="Tyler B."/>
            <person name="Panabieres F."/>
            <person name="Shan W."/>
            <person name="Tripathy S."/>
            <person name="Grunwald N."/>
            <person name="Machado M."/>
            <person name="Johnson C.S."/>
            <person name="Arredondo F."/>
            <person name="Hong C."/>
            <person name="Coffey M."/>
            <person name="Young S.K."/>
            <person name="Zeng Q."/>
            <person name="Gargeya S."/>
            <person name="Fitzgerald M."/>
            <person name="Abouelleil A."/>
            <person name="Alvarado L."/>
            <person name="Chapman S.B."/>
            <person name="Gainer-Dewar J."/>
            <person name="Goldberg J."/>
            <person name="Griggs A."/>
            <person name="Gujja S."/>
            <person name="Hansen M."/>
            <person name="Howarth C."/>
            <person name="Imamovic A."/>
            <person name="Ireland A."/>
            <person name="Larimer J."/>
            <person name="McCowan C."/>
            <person name="Murphy C."/>
            <person name="Pearson M."/>
            <person name="Poon T.W."/>
            <person name="Priest M."/>
            <person name="Roberts A."/>
            <person name="Saif S."/>
            <person name="Shea T."/>
            <person name="Sykes S."/>
            <person name="Wortman J."/>
            <person name="Nusbaum C."/>
            <person name="Birren B."/>
        </authorList>
    </citation>
    <scope>NUCLEOTIDE SEQUENCE [LARGE SCALE GENOMIC DNA]</scope>
    <source>
        <strain evidence="1 2">INRA-310</strain>
    </source>
</reference>
<reference evidence="2" key="1">
    <citation type="submission" date="2011-12" db="EMBL/GenBank/DDBJ databases">
        <authorList>
            <consortium name="The Broad Institute Genome Sequencing Platform"/>
            <person name="Russ C."/>
            <person name="Tyler B."/>
            <person name="Panabieres F."/>
            <person name="Shan W."/>
            <person name="Tripathy S."/>
            <person name="Grunwald N."/>
            <person name="Machado M."/>
            <person name="Young S.K."/>
            <person name="Zeng Q."/>
            <person name="Gargeya S."/>
            <person name="Fitzgerald M."/>
            <person name="Haas B."/>
            <person name="Abouelleil A."/>
            <person name="Alvarado L."/>
            <person name="Arachchi H.M."/>
            <person name="Berlin A."/>
            <person name="Chapman S.B."/>
            <person name="Gearin G."/>
            <person name="Goldberg J."/>
            <person name="Griggs A."/>
            <person name="Gujja S."/>
            <person name="Hansen M."/>
            <person name="Heiman D."/>
            <person name="Howarth C."/>
            <person name="Larimer J."/>
            <person name="Lui A."/>
            <person name="MacDonald P.J.P."/>
            <person name="McCowen C."/>
            <person name="Montmayeur A."/>
            <person name="Murphy C."/>
            <person name="Neiman D."/>
            <person name="Pearson M."/>
            <person name="Priest M."/>
            <person name="Roberts A."/>
            <person name="Saif S."/>
            <person name="Shea T."/>
            <person name="Sisk P."/>
            <person name="Stolte C."/>
            <person name="Sykes S."/>
            <person name="Wortman J."/>
            <person name="Nusbaum C."/>
            <person name="Birren B."/>
        </authorList>
    </citation>
    <scope>NUCLEOTIDE SEQUENCE [LARGE SCALE GENOMIC DNA]</scope>
    <source>
        <strain evidence="2">INRA-310</strain>
    </source>
</reference>